<protein>
    <recommendedName>
        <fullName evidence="3">Excreted virulence factor EspC, type VII ESX diderm</fullName>
    </recommendedName>
</protein>
<evidence type="ECO:0000313" key="1">
    <source>
        <dbReference type="EMBL" id="RLV82353.1"/>
    </source>
</evidence>
<accession>A0A0A0N621</accession>
<comment type="caution">
    <text evidence="1">The sequence shown here is derived from an EMBL/GenBank/DDBJ whole genome shotgun (WGS) entry which is preliminary data.</text>
</comment>
<name>A0A0A0N621_STRRN</name>
<dbReference type="KEGG" id="src:M271_15350"/>
<sequence length="99" mass="10973">MSKLKVITDAIRADARTWDEQAKAIGGVGTNISGLRRERLELGMYQMFFGAYGDAIDHLSGRCSEGQKRMSEIADALVKNAKAYDDHEVETTKSVEDAY</sequence>
<dbReference type="STRING" id="1343740.M271_15350"/>
<dbReference type="HOGENOM" id="CLU_177742_0_0_11"/>
<evidence type="ECO:0000313" key="2">
    <source>
        <dbReference type="Proteomes" id="UP000281594"/>
    </source>
</evidence>
<evidence type="ECO:0008006" key="3">
    <source>
        <dbReference type="Google" id="ProtNLM"/>
    </source>
</evidence>
<organism evidence="1 2">
    <name type="scientific">Streptomyces rapamycinicus (strain ATCC 29253 / DSM 41530 / NRRL 5491 / AYB-994)</name>
    <name type="common">Streptomyces hygroscopicus (strain ATCC 29253)</name>
    <dbReference type="NCBI Taxonomy" id="1343740"/>
    <lineage>
        <taxon>Bacteria</taxon>
        <taxon>Bacillati</taxon>
        <taxon>Actinomycetota</taxon>
        <taxon>Actinomycetes</taxon>
        <taxon>Kitasatosporales</taxon>
        <taxon>Streptomycetaceae</taxon>
        <taxon>Streptomyces</taxon>
        <taxon>Streptomyces violaceusniger group</taxon>
    </lineage>
</organism>
<dbReference type="AlphaFoldDB" id="A0A0A0N621"/>
<dbReference type="EMBL" id="QYCY01000001">
    <property type="protein sequence ID" value="RLV82353.1"/>
    <property type="molecule type" value="Genomic_DNA"/>
</dbReference>
<dbReference type="RefSeq" id="WP_020868070.1">
    <property type="nucleotide sequence ID" value="NC_022785.1"/>
</dbReference>
<dbReference type="Proteomes" id="UP000281594">
    <property type="component" value="Unassembled WGS sequence"/>
</dbReference>
<reference evidence="1 2" key="1">
    <citation type="journal article" date="2018" name="J. Biol. Chem.">
        <title>Discovery of the actinoplanic acid pathway in Streptomyces rapamycinicus reveals a genetically conserved synergism with rapamycin.</title>
        <authorList>
            <person name="Mrak P."/>
            <person name="Krastel P."/>
            <person name="Pivk Lukancic P."/>
            <person name="Tao J."/>
            <person name="Pistorius D."/>
            <person name="Moore C.M."/>
        </authorList>
    </citation>
    <scope>NUCLEOTIDE SEQUENCE [LARGE SCALE GENOMIC DNA]</scope>
    <source>
        <strain evidence="1 2">NRRL 5491</strain>
    </source>
</reference>
<proteinExistence type="predicted"/>
<gene>
    <name evidence="1" type="ORF">D3C57_128250</name>
</gene>
<dbReference type="eggNOG" id="ENOG5032AN3">
    <property type="taxonomic scope" value="Bacteria"/>
</dbReference>